<dbReference type="HAMAP" id="MF_02204">
    <property type="entry name" value="Pal"/>
    <property type="match status" value="1"/>
</dbReference>
<gene>
    <name evidence="8 11" type="primary">pal</name>
    <name evidence="11" type="ORF">CLG94_08305</name>
</gene>
<dbReference type="InterPro" id="IPR006664">
    <property type="entry name" value="OMP_bac"/>
</dbReference>
<keyword evidence="2 8" id="KW-0732">Signal</keyword>
<sequence>MRWMQRARVGSTLTLALMVLFLTGCPKRPEVVETVPRSIAPQSEVGMPVLPPTPPPVPKVATPAEKSPTEVAAQLPEARPTAETGAVPEANIAEAEVRPETAAEVKAPVLALKDIYFDFDQAAIREDSKKLLSENIEWMRKNSAAKVTIEGHTDERGSSEYNLALGDRRARATRDYLMAAGVEANRISSISFGKERPFVLGHDESAWQWNRRAHFAVSAK</sequence>
<dbReference type="Gene3D" id="3.30.1330.60">
    <property type="entry name" value="OmpA-like domain"/>
    <property type="match status" value="1"/>
</dbReference>
<accession>A0A2T4TXD9</accession>
<evidence type="ECO:0000259" key="10">
    <source>
        <dbReference type="PROSITE" id="PS51123"/>
    </source>
</evidence>
<dbReference type="AlphaFoldDB" id="A0A2T4TXD9"/>
<dbReference type="InterPro" id="IPR036737">
    <property type="entry name" value="OmpA-like_sf"/>
</dbReference>
<evidence type="ECO:0000256" key="4">
    <source>
        <dbReference type="ARBA" id="ARBA00023139"/>
    </source>
</evidence>
<dbReference type="NCBIfam" id="TIGR02802">
    <property type="entry name" value="Pal_lipo"/>
    <property type="match status" value="1"/>
</dbReference>
<reference evidence="11 12" key="1">
    <citation type="submission" date="2017-09" db="EMBL/GenBank/DDBJ databases">
        <title>Bloom of a denitrifying methanotroph, Candidatus Methylomirabilis limnetica, in a deep stratified lake.</title>
        <authorList>
            <person name="Graf J.S."/>
            <person name="Marchant H.K."/>
            <person name="Tienken D."/>
            <person name="Hach P.F."/>
            <person name="Brand A."/>
            <person name="Schubert C.J."/>
            <person name="Kuypers M.M."/>
            <person name="Milucka J."/>
        </authorList>
    </citation>
    <scope>NUCLEOTIDE SEQUENCE [LARGE SCALE GENOMIC DNA]</scope>
    <source>
        <strain evidence="11 12">Zug</strain>
    </source>
</reference>
<keyword evidence="7" id="KW-0131">Cell cycle</keyword>
<evidence type="ECO:0000313" key="11">
    <source>
        <dbReference type="EMBL" id="PTL35747.1"/>
    </source>
</evidence>
<keyword evidence="6 8" id="KW-0449">Lipoprotein</keyword>
<dbReference type="Proteomes" id="UP000241436">
    <property type="component" value="Unassembled WGS sequence"/>
</dbReference>
<dbReference type="SUPFAM" id="SSF103088">
    <property type="entry name" value="OmpA-like"/>
    <property type="match status" value="1"/>
</dbReference>
<protein>
    <recommendedName>
        <fullName evidence="8">Peptidoglycan-associated lipoprotein</fullName>
        <shortName evidence="8">PAL</shortName>
    </recommendedName>
</protein>
<evidence type="ECO:0000256" key="8">
    <source>
        <dbReference type="HAMAP-Rule" id="MF_02204"/>
    </source>
</evidence>
<evidence type="ECO:0000256" key="6">
    <source>
        <dbReference type="ARBA" id="ARBA00023288"/>
    </source>
</evidence>
<dbReference type="Pfam" id="PF00691">
    <property type="entry name" value="OmpA"/>
    <property type="match status" value="1"/>
</dbReference>
<dbReference type="PROSITE" id="PS51257">
    <property type="entry name" value="PROKAR_LIPOPROTEIN"/>
    <property type="match status" value="1"/>
</dbReference>
<dbReference type="InterPro" id="IPR006665">
    <property type="entry name" value="OmpA-like"/>
</dbReference>
<dbReference type="OrthoDB" id="9809164at2"/>
<dbReference type="PROSITE" id="PS51123">
    <property type="entry name" value="OMPA_2"/>
    <property type="match status" value="1"/>
</dbReference>
<dbReference type="PRINTS" id="PR01021">
    <property type="entry name" value="OMPADOMAIN"/>
</dbReference>
<feature type="domain" description="OmpA-like" evidence="10">
    <location>
        <begin position="104"/>
        <end position="220"/>
    </location>
</feature>
<organism evidence="11 12">
    <name type="scientific">Candidatus Methylomirabilis limnetica</name>
    <dbReference type="NCBI Taxonomy" id="2033718"/>
    <lineage>
        <taxon>Bacteria</taxon>
        <taxon>Candidatus Methylomirabilota</taxon>
        <taxon>Candidatus Methylomirabilia</taxon>
        <taxon>Candidatus Methylomirabilales</taxon>
        <taxon>Candidatus Methylomirabilaceae</taxon>
        <taxon>Candidatus Methylomirabilis</taxon>
    </lineage>
</organism>
<evidence type="ECO:0000256" key="3">
    <source>
        <dbReference type="ARBA" id="ARBA00023136"/>
    </source>
</evidence>
<evidence type="ECO:0000256" key="7">
    <source>
        <dbReference type="ARBA" id="ARBA00023306"/>
    </source>
</evidence>
<feature type="compositionally biased region" description="Pro residues" evidence="9">
    <location>
        <begin position="49"/>
        <end position="58"/>
    </location>
</feature>
<evidence type="ECO:0000313" key="12">
    <source>
        <dbReference type="Proteomes" id="UP000241436"/>
    </source>
</evidence>
<evidence type="ECO:0000256" key="5">
    <source>
        <dbReference type="ARBA" id="ARBA00023237"/>
    </source>
</evidence>
<keyword evidence="3 8" id="KW-0472">Membrane</keyword>
<dbReference type="InterPro" id="IPR050330">
    <property type="entry name" value="Bact_OuterMem_StrucFunc"/>
</dbReference>
<name>A0A2T4TXD9_9BACT</name>
<feature type="region of interest" description="Disordered" evidence="9">
    <location>
        <begin position="43"/>
        <end position="84"/>
    </location>
</feature>
<dbReference type="GO" id="GO:0009279">
    <property type="term" value="C:cell outer membrane"/>
    <property type="evidence" value="ECO:0007669"/>
    <property type="project" value="UniProtKB-SubCell"/>
</dbReference>
<dbReference type="PANTHER" id="PTHR30329">
    <property type="entry name" value="STATOR ELEMENT OF FLAGELLAR MOTOR COMPLEX"/>
    <property type="match status" value="1"/>
</dbReference>
<dbReference type="EMBL" id="NVQC01000022">
    <property type="protein sequence ID" value="PTL35747.1"/>
    <property type="molecule type" value="Genomic_DNA"/>
</dbReference>
<dbReference type="CDD" id="cd07185">
    <property type="entry name" value="OmpA_C-like"/>
    <property type="match status" value="1"/>
</dbReference>
<keyword evidence="5 8" id="KW-0998">Cell outer membrane</keyword>
<keyword evidence="1" id="KW-0132">Cell division</keyword>
<keyword evidence="4 8" id="KW-0564">Palmitate</keyword>
<keyword evidence="12" id="KW-1185">Reference proteome</keyword>
<evidence type="ECO:0000256" key="9">
    <source>
        <dbReference type="SAM" id="MobiDB-lite"/>
    </source>
</evidence>
<evidence type="ECO:0000256" key="1">
    <source>
        <dbReference type="ARBA" id="ARBA00022618"/>
    </source>
</evidence>
<comment type="subcellular location">
    <subcellularLocation>
        <location evidence="8">Cell outer membrane</location>
        <topology evidence="8">Lipid-anchor</topology>
    </subcellularLocation>
</comment>
<dbReference type="RefSeq" id="WP_107562524.1">
    <property type="nucleotide sequence ID" value="NZ_NVQC01000022.1"/>
</dbReference>
<dbReference type="GO" id="GO:0051301">
    <property type="term" value="P:cell division"/>
    <property type="evidence" value="ECO:0007669"/>
    <property type="project" value="UniProtKB-KW"/>
</dbReference>
<proteinExistence type="inferred from homology"/>
<comment type="caution">
    <text evidence="11">The sequence shown here is derived from an EMBL/GenBank/DDBJ whole genome shotgun (WGS) entry which is preliminary data.</text>
</comment>
<comment type="similarity">
    <text evidence="8">Belongs to the Pal lipoprotein family.</text>
</comment>
<evidence type="ECO:0000256" key="2">
    <source>
        <dbReference type="ARBA" id="ARBA00022729"/>
    </source>
</evidence>
<dbReference type="InterPro" id="IPR039001">
    <property type="entry name" value="Pal"/>
</dbReference>
<dbReference type="PANTHER" id="PTHR30329:SF21">
    <property type="entry name" value="LIPOPROTEIN YIAD-RELATED"/>
    <property type="match status" value="1"/>
</dbReference>
<reference evidence="12" key="2">
    <citation type="journal article" date="2018" name="Environ. Microbiol.">
        <title>Bloom of a denitrifying methanotroph, 'Candidatus Methylomirabilis limnetica', in a deep stratified lake.</title>
        <authorList>
            <person name="Graf J.S."/>
            <person name="Mayr M.J."/>
            <person name="Marchant H.K."/>
            <person name="Tienken D."/>
            <person name="Hach P.F."/>
            <person name="Brand A."/>
            <person name="Schubert C.J."/>
            <person name="Kuypers M.M."/>
            <person name="Milucka J."/>
        </authorList>
    </citation>
    <scope>NUCLEOTIDE SEQUENCE [LARGE SCALE GENOMIC DNA]</scope>
    <source>
        <strain evidence="12">Zug</strain>
    </source>
</reference>
<dbReference type="InterPro" id="IPR014169">
    <property type="entry name" value="Pal_lipo_C"/>
</dbReference>